<feature type="region of interest" description="Disordered" evidence="1">
    <location>
        <begin position="61"/>
        <end position="100"/>
    </location>
</feature>
<evidence type="ECO:0000313" key="3">
    <source>
        <dbReference type="Proteomes" id="UP000799440"/>
    </source>
</evidence>
<dbReference type="Proteomes" id="UP000799440">
    <property type="component" value="Unassembled WGS sequence"/>
</dbReference>
<gene>
    <name evidence="2" type="ORF">M011DRAFT_472367</name>
</gene>
<accession>A0A6A6UWU4</accession>
<evidence type="ECO:0000313" key="2">
    <source>
        <dbReference type="EMBL" id="KAF2742229.1"/>
    </source>
</evidence>
<reference evidence="2" key="1">
    <citation type="journal article" date="2020" name="Stud. Mycol.">
        <title>101 Dothideomycetes genomes: a test case for predicting lifestyles and emergence of pathogens.</title>
        <authorList>
            <person name="Haridas S."/>
            <person name="Albert R."/>
            <person name="Binder M."/>
            <person name="Bloem J."/>
            <person name="Labutti K."/>
            <person name="Salamov A."/>
            <person name="Andreopoulos B."/>
            <person name="Baker S."/>
            <person name="Barry K."/>
            <person name="Bills G."/>
            <person name="Bluhm B."/>
            <person name="Cannon C."/>
            <person name="Castanera R."/>
            <person name="Culley D."/>
            <person name="Daum C."/>
            <person name="Ezra D."/>
            <person name="Gonzalez J."/>
            <person name="Henrissat B."/>
            <person name="Kuo A."/>
            <person name="Liang C."/>
            <person name="Lipzen A."/>
            <person name="Lutzoni F."/>
            <person name="Magnuson J."/>
            <person name="Mondo S."/>
            <person name="Nolan M."/>
            <person name="Ohm R."/>
            <person name="Pangilinan J."/>
            <person name="Park H.-J."/>
            <person name="Ramirez L."/>
            <person name="Alfaro M."/>
            <person name="Sun H."/>
            <person name="Tritt A."/>
            <person name="Yoshinaga Y."/>
            <person name="Zwiers L.-H."/>
            <person name="Turgeon B."/>
            <person name="Goodwin S."/>
            <person name="Spatafora J."/>
            <person name="Crous P."/>
            <person name="Grigoriev I."/>
        </authorList>
    </citation>
    <scope>NUCLEOTIDE SEQUENCE</scope>
    <source>
        <strain evidence="2">CBS 119925</strain>
    </source>
</reference>
<feature type="region of interest" description="Disordered" evidence="1">
    <location>
        <begin position="115"/>
        <end position="157"/>
    </location>
</feature>
<evidence type="ECO:0000256" key="1">
    <source>
        <dbReference type="SAM" id="MobiDB-lite"/>
    </source>
</evidence>
<name>A0A6A6UWU4_9PLEO</name>
<sequence length="157" mass="17939">MSQCPQSLDDLNREWDAFFGFDTSDQLGQYREFGRGMSEQTARDKVVTSFAKACLDSMMERSRKLDENTSDGGVSDVDMPTTNLEADQKPDQKETIAQDLEDVNIDSWIVSDKTMSNTKCEQEQQPLDQRHRINTRKASFRKPRTRRCSSIVKNTSG</sequence>
<dbReference type="EMBL" id="MU006612">
    <property type="protein sequence ID" value="KAF2742229.1"/>
    <property type="molecule type" value="Genomic_DNA"/>
</dbReference>
<feature type="compositionally biased region" description="Polar residues" evidence="1">
    <location>
        <begin position="115"/>
        <end position="127"/>
    </location>
</feature>
<dbReference type="AlphaFoldDB" id="A0A6A6UWU4"/>
<feature type="compositionally biased region" description="Basic residues" evidence="1">
    <location>
        <begin position="132"/>
        <end position="147"/>
    </location>
</feature>
<protein>
    <submittedName>
        <fullName evidence="2">Uncharacterized protein</fullName>
    </submittedName>
</protein>
<organism evidence="2 3">
    <name type="scientific">Sporormia fimetaria CBS 119925</name>
    <dbReference type="NCBI Taxonomy" id="1340428"/>
    <lineage>
        <taxon>Eukaryota</taxon>
        <taxon>Fungi</taxon>
        <taxon>Dikarya</taxon>
        <taxon>Ascomycota</taxon>
        <taxon>Pezizomycotina</taxon>
        <taxon>Dothideomycetes</taxon>
        <taxon>Pleosporomycetidae</taxon>
        <taxon>Pleosporales</taxon>
        <taxon>Sporormiaceae</taxon>
        <taxon>Sporormia</taxon>
    </lineage>
</organism>
<keyword evidence="3" id="KW-1185">Reference proteome</keyword>
<feature type="compositionally biased region" description="Basic and acidic residues" evidence="1">
    <location>
        <begin position="86"/>
        <end position="96"/>
    </location>
</feature>
<proteinExistence type="predicted"/>